<evidence type="ECO:0000256" key="3">
    <source>
        <dbReference type="ARBA" id="ARBA00023002"/>
    </source>
</evidence>
<dbReference type="InterPro" id="IPR042518">
    <property type="entry name" value="SirC_C"/>
</dbReference>
<sequence length="241" mass="26894">MREQAAGFPVFLDLSGKRCTIVGAGKVAARRAQELLFYGAELVVIAPVCDPAFHQWATEGRLWLEERPYRKGDIEGSSLVVIATDQAELNREVAEDARASGIWVNAAHQAAEGDVRFPAVVQRGLLQLAVTTNGASPKLTQLISKRLSEQYGACYEPYVAWLHAFRERVKHQVQDAASKKELLARVVTEDILTRVENGEWPKVRQELEAELSRTVSLDRDTMEIGREEKGRVERDREGRGG</sequence>
<dbReference type="SUPFAM" id="SSF75615">
    <property type="entry name" value="Siroheme synthase middle domains-like"/>
    <property type="match status" value="1"/>
</dbReference>
<dbReference type="Gene3D" id="3.40.50.720">
    <property type="entry name" value="NAD(P)-binding Rossmann-like Domain"/>
    <property type="match status" value="1"/>
</dbReference>
<evidence type="ECO:0000259" key="7">
    <source>
        <dbReference type="Pfam" id="PF14824"/>
    </source>
</evidence>
<accession>A0ABW5R7D5</accession>
<evidence type="ECO:0000256" key="2">
    <source>
        <dbReference type="ARBA" id="ARBA00012400"/>
    </source>
</evidence>
<dbReference type="SUPFAM" id="SSF51735">
    <property type="entry name" value="NAD(P)-binding Rossmann-fold domains"/>
    <property type="match status" value="1"/>
</dbReference>
<dbReference type="Pfam" id="PF13241">
    <property type="entry name" value="NAD_binding_7"/>
    <property type="match status" value="1"/>
</dbReference>
<dbReference type="PANTHER" id="PTHR35330:SF1">
    <property type="entry name" value="SIROHEME BIOSYNTHESIS PROTEIN MET8"/>
    <property type="match status" value="1"/>
</dbReference>
<dbReference type="Pfam" id="PF14824">
    <property type="entry name" value="Sirohm_synth_M"/>
    <property type="match status" value="1"/>
</dbReference>
<comment type="pathway">
    <text evidence="1">Porphyrin-containing compound metabolism; siroheme biosynthesis; sirohydrochlorin from precorrin-2: step 1/1.</text>
</comment>
<dbReference type="PANTHER" id="PTHR35330">
    <property type="entry name" value="SIROHEME BIOSYNTHESIS PROTEIN MET8"/>
    <property type="match status" value="1"/>
</dbReference>
<proteinExistence type="predicted"/>
<protein>
    <recommendedName>
        <fullName evidence="2">precorrin-2 dehydrogenase</fullName>
        <ecNumber evidence="2">1.3.1.76</ecNumber>
    </recommendedName>
</protein>
<dbReference type="EMBL" id="JBHUMM010000002">
    <property type="protein sequence ID" value="MFD2670509.1"/>
    <property type="molecule type" value="Genomic_DNA"/>
</dbReference>
<comment type="catalytic activity">
    <reaction evidence="6">
        <text>precorrin-2 + NAD(+) = sirohydrochlorin + NADH + 2 H(+)</text>
        <dbReference type="Rhea" id="RHEA:15613"/>
        <dbReference type="ChEBI" id="CHEBI:15378"/>
        <dbReference type="ChEBI" id="CHEBI:57540"/>
        <dbReference type="ChEBI" id="CHEBI:57945"/>
        <dbReference type="ChEBI" id="CHEBI:58351"/>
        <dbReference type="ChEBI" id="CHEBI:58827"/>
        <dbReference type="EC" id="1.3.1.76"/>
    </reaction>
</comment>
<evidence type="ECO:0000256" key="1">
    <source>
        <dbReference type="ARBA" id="ARBA00005010"/>
    </source>
</evidence>
<dbReference type="InterPro" id="IPR028281">
    <property type="entry name" value="Sirohaem_synthase_central"/>
</dbReference>
<dbReference type="Gene3D" id="1.10.8.610">
    <property type="entry name" value="SirC, precorrin-2 dehydrogenase, C-terminal helical domain-like"/>
    <property type="match status" value="1"/>
</dbReference>
<dbReference type="InterPro" id="IPR036291">
    <property type="entry name" value="NAD(P)-bd_dom_sf"/>
</dbReference>
<keyword evidence="4" id="KW-0520">NAD</keyword>
<name>A0ABW5R7D5_9BACL</name>
<dbReference type="NCBIfam" id="TIGR01470">
    <property type="entry name" value="cysG_Nterm"/>
    <property type="match status" value="1"/>
</dbReference>
<keyword evidence="3" id="KW-0560">Oxidoreductase</keyword>
<dbReference type="InterPro" id="IPR028161">
    <property type="entry name" value="Met8-like"/>
</dbReference>
<dbReference type="Proteomes" id="UP001597497">
    <property type="component" value="Unassembled WGS sequence"/>
</dbReference>
<keyword evidence="9" id="KW-1185">Reference proteome</keyword>
<comment type="caution">
    <text evidence="8">The sequence shown here is derived from an EMBL/GenBank/DDBJ whole genome shotgun (WGS) entry which is preliminary data.</text>
</comment>
<evidence type="ECO:0000256" key="6">
    <source>
        <dbReference type="ARBA" id="ARBA00047561"/>
    </source>
</evidence>
<dbReference type="RefSeq" id="WP_379927898.1">
    <property type="nucleotide sequence ID" value="NZ_JBHUMM010000002.1"/>
</dbReference>
<reference evidence="9" key="1">
    <citation type="journal article" date="2019" name="Int. J. Syst. Evol. Microbiol.">
        <title>The Global Catalogue of Microorganisms (GCM) 10K type strain sequencing project: providing services to taxonomists for standard genome sequencing and annotation.</title>
        <authorList>
            <consortium name="The Broad Institute Genomics Platform"/>
            <consortium name="The Broad Institute Genome Sequencing Center for Infectious Disease"/>
            <person name="Wu L."/>
            <person name="Ma J."/>
        </authorList>
    </citation>
    <scope>NUCLEOTIDE SEQUENCE [LARGE SCALE GENOMIC DNA]</scope>
    <source>
        <strain evidence="9">KCTC 33676</strain>
    </source>
</reference>
<evidence type="ECO:0000313" key="9">
    <source>
        <dbReference type="Proteomes" id="UP001597497"/>
    </source>
</evidence>
<dbReference type="InterPro" id="IPR006367">
    <property type="entry name" value="Sirohaem_synthase_N"/>
</dbReference>
<dbReference type="EC" id="1.3.1.76" evidence="2"/>
<keyword evidence="5" id="KW-0627">Porphyrin biosynthesis</keyword>
<evidence type="ECO:0000313" key="8">
    <source>
        <dbReference type="EMBL" id="MFD2670509.1"/>
    </source>
</evidence>
<evidence type="ECO:0000256" key="4">
    <source>
        <dbReference type="ARBA" id="ARBA00023027"/>
    </source>
</evidence>
<organism evidence="8 9">
    <name type="scientific">Marinicrinis sediminis</name>
    <dbReference type="NCBI Taxonomy" id="1652465"/>
    <lineage>
        <taxon>Bacteria</taxon>
        <taxon>Bacillati</taxon>
        <taxon>Bacillota</taxon>
        <taxon>Bacilli</taxon>
        <taxon>Bacillales</taxon>
        <taxon>Paenibacillaceae</taxon>
    </lineage>
</organism>
<feature type="domain" description="Siroheme synthase central" evidence="7">
    <location>
        <begin position="123"/>
        <end position="147"/>
    </location>
</feature>
<evidence type="ECO:0000256" key="5">
    <source>
        <dbReference type="ARBA" id="ARBA00023244"/>
    </source>
</evidence>
<gene>
    <name evidence="8" type="ORF">ACFSUC_02660</name>
</gene>